<dbReference type="VEuPathDB" id="TriTrypDB:ADEAN_001021900"/>
<evidence type="ECO:0008006" key="4">
    <source>
        <dbReference type="Google" id="ProtNLM"/>
    </source>
</evidence>
<evidence type="ECO:0000313" key="3">
    <source>
        <dbReference type="Proteomes" id="UP000515908"/>
    </source>
</evidence>
<accession>A0A7G2CWN6</accession>
<protein>
    <recommendedName>
        <fullName evidence="4">TLC domain containing protein</fullName>
    </recommendedName>
</protein>
<reference evidence="2 3" key="1">
    <citation type="submission" date="2020-08" db="EMBL/GenBank/DDBJ databases">
        <authorList>
            <person name="Newling K."/>
            <person name="Davey J."/>
            <person name="Forrester S."/>
        </authorList>
    </citation>
    <scope>NUCLEOTIDE SEQUENCE [LARGE SCALE GENOMIC DNA]</scope>
    <source>
        <strain evidence="3">Crithidia deanei Carvalho (ATCC PRA-265)</strain>
    </source>
</reference>
<proteinExistence type="predicted"/>
<feature type="transmembrane region" description="Helical" evidence="1">
    <location>
        <begin position="23"/>
        <end position="47"/>
    </location>
</feature>
<dbReference type="Proteomes" id="UP000515908">
    <property type="component" value="Chromosome 27"/>
</dbReference>
<feature type="transmembrane region" description="Helical" evidence="1">
    <location>
        <begin position="144"/>
        <end position="167"/>
    </location>
</feature>
<keyword evidence="1" id="KW-1133">Transmembrane helix</keyword>
<dbReference type="AlphaFoldDB" id="A0A7G2CWN6"/>
<gene>
    <name evidence="2" type="ORF">ADEAN_001021900</name>
</gene>
<keyword evidence="3" id="KW-1185">Reference proteome</keyword>
<sequence>MIYYFLERYSSSFRRIASQDRKFYIIGNLIKAGILISITPFASYHLLLIIYYDTYSTNTLRNLGCIYSIPDFISMIVVKRMRWSTWLHHLSVVVFNYVSILNDYSQENVCRCVVVYAGFSSFGYCVHLLLASRFLGVSIQVARVLSFIALVIYALCCLVNWSWQFYYIRHLLLSGKGHWTVYAYILAISFVLWDDIILNRWLLHHARNTAFAAAQQQRRPRN</sequence>
<evidence type="ECO:0000256" key="1">
    <source>
        <dbReference type="SAM" id="Phobius"/>
    </source>
</evidence>
<keyword evidence="1" id="KW-0472">Membrane</keyword>
<feature type="transmembrane region" description="Helical" evidence="1">
    <location>
        <begin position="179"/>
        <end position="198"/>
    </location>
</feature>
<name>A0A7G2CWN6_9TRYP</name>
<organism evidence="2 3">
    <name type="scientific">Angomonas deanei</name>
    <dbReference type="NCBI Taxonomy" id="59799"/>
    <lineage>
        <taxon>Eukaryota</taxon>
        <taxon>Discoba</taxon>
        <taxon>Euglenozoa</taxon>
        <taxon>Kinetoplastea</taxon>
        <taxon>Metakinetoplastina</taxon>
        <taxon>Trypanosomatida</taxon>
        <taxon>Trypanosomatidae</taxon>
        <taxon>Strigomonadinae</taxon>
        <taxon>Angomonas</taxon>
    </lineage>
</organism>
<feature type="transmembrane region" description="Helical" evidence="1">
    <location>
        <begin position="85"/>
        <end position="101"/>
    </location>
</feature>
<feature type="transmembrane region" description="Helical" evidence="1">
    <location>
        <begin position="113"/>
        <end position="132"/>
    </location>
</feature>
<evidence type="ECO:0000313" key="2">
    <source>
        <dbReference type="EMBL" id="CAD2222672.1"/>
    </source>
</evidence>
<keyword evidence="1" id="KW-0812">Transmembrane</keyword>
<dbReference type="EMBL" id="LR877171">
    <property type="protein sequence ID" value="CAD2222672.1"/>
    <property type="molecule type" value="Genomic_DNA"/>
</dbReference>